<evidence type="ECO:0000256" key="1">
    <source>
        <dbReference type="SAM" id="MobiDB-lite"/>
    </source>
</evidence>
<dbReference type="EMBL" id="OZ035831">
    <property type="protein sequence ID" value="CAL1615616.1"/>
    <property type="molecule type" value="Genomic_DNA"/>
</dbReference>
<evidence type="ECO:0000313" key="2">
    <source>
        <dbReference type="EMBL" id="CAL1615616.1"/>
    </source>
</evidence>
<accession>A0AAV2MRF2</accession>
<keyword evidence="3" id="KW-1185">Reference proteome</keyword>
<evidence type="ECO:0000313" key="3">
    <source>
        <dbReference type="Proteomes" id="UP001497482"/>
    </source>
</evidence>
<gene>
    <name evidence="2" type="ORF">KC01_LOCUS41534</name>
</gene>
<sequence length="83" mass="8902">MDLKPSHSLSHTESTPHAPSPSGARHAGRRGRGQWWVCASQLMRVSAASINSIHRGLTAVERSIPILILAPHGPRCVTSTTQS</sequence>
<reference evidence="2 3" key="1">
    <citation type="submission" date="2024-04" db="EMBL/GenBank/DDBJ databases">
        <authorList>
            <person name="Waldvogel A.-M."/>
            <person name="Schoenle A."/>
        </authorList>
    </citation>
    <scope>NUCLEOTIDE SEQUENCE [LARGE SCALE GENOMIC DNA]</scope>
</reference>
<protein>
    <submittedName>
        <fullName evidence="2">Uncharacterized protein</fullName>
    </submittedName>
</protein>
<name>A0AAV2MRF2_KNICA</name>
<organism evidence="2 3">
    <name type="scientific">Knipowitschia caucasica</name>
    <name type="common">Caucasian dwarf goby</name>
    <name type="synonym">Pomatoschistus caucasicus</name>
    <dbReference type="NCBI Taxonomy" id="637954"/>
    <lineage>
        <taxon>Eukaryota</taxon>
        <taxon>Metazoa</taxon>
        <taxon>Chordata</taxon>
        <taxon>Craniata</taxon>
        <taxon>Vertebrata</taxon>
        <taxon>Euteleostomi</taxon>
        <taxon>Actinopterygii</taxon>
        <taxon>Neopterygii</taxon>
        <taxon>Teleostei</taxon>
        <taxon>Neoteleostei</taxon>
        <taxon>Acanthomorphata</taxon>
        <taxon>Gobiaria</taxon>
        <taxon>Gobiiformes</taxon>
        <taxon>Gobioidei</taxon>
        <taxon>Gobiidae</taxon>
        <taxon>Gobiinae</taxon>
        <taxon>Knipowitschia</taxon>
    </lineage>
</organism>
<proteinExistence type="predicted"/>
<feature type="region of interest" description="Disordered" evidence="1">
    <location>
        <begin position="1"/>
        <end position="30"/>
    </location>
</feature>
<dbReference type="Proteomes" id="UP001497482">
    <property type="component" value="Chromosome 9"/>
</dbReference>
<dbReference type="AlphaFoldDB" id="A0AAV2MRF2"/>
<feature type="compositionally biased region" description="Polar residues" evidence="1">
    <location>
        <begin position="7"/>
        <end position="17"/>
    </location>
</feature>